<dbReference type="EMBL" id="LAZR01040572">
    <property type="protein sequence ID" value="KKL14154.1"/>
    <property type="molecule type" value="Genomic_DNA"/>
</dbReference>
<feature type="non-terminal residue" evidence="1">
    <location>
        <position position="1"/>
    </location>
</feature>
<evidence type="ECO:0000313" key="1">
    <source>
        <dbReference type="EMBL" id="KKL14154.1"/>
    </source>
</evidence>
<reference evidence="1" key="1">
    <citation type="journal article" date="2015" name="Nature">
        <title>Complex archaea that bridge the gap between prokaryotes and eukaryotes.</title>
        <authorList>
            <person name="Spang A."/>
            <person name="Saw J.H."/>
            <person name="Jorgensen S.L."/>
            <person name="Zaremba-Niedzwiedzka K."/>
            <person name="Martijn J."/>
            <person name="Lind A.E."/>
            <person name="van Eijk R."/>
            <person name="Schleper C."/>
            <person name="Guy L."/>
            <person name="Ettema T.J."/>
        </authorList>
    </citation>
    <scope>NUCLEOTIDE SEQUENCE</scope>
</reference>
<protein>
    <submittedName>
        <fullName evidence="1">Uncharacterized protein</fullName>
    </submittedName>
</protein>
<gene>
    <name evidence="1" type="ORF">LCGC14_2518570</name>
</gene>
<dbReference type="AlphaFoldDB" id="A0A0F9AX35"/>
<accession>A0A0F9AX35</accession>
<comment type="caution">
    <text evidence="1">The sequence shown here is derived from an EMBL/GenBank/DDBJ whole genome shotgun (WGS) entry which is preliminary data.</text>
</comment>
<proteinExistence type="predicted"/>
<sequence length="32" mass="3753">LEVDLLEAPTRLLILPRGELRIPQLTRELEKK</sequence>
<name>A0A0F9AX35_9ZZZZ</name>
<organism evidence="1">
    <name type="scientific">marine sediment metagenome</name>
    <dbReference type="NCBI Taxonomy" id="412755"/>
    <lineage>
        <taxon>unclassified sequences</taxon>
        <taxon>metagenomes</taxon>
        <taxon>ecological metagenomes</taxon>
    </lineage>
</organism>